<sequence length="78" mass="9089">MTQQNPVYLRWRAGRPQPEEERFDNLDAALDAVEARWETLQHQVPQILDHRRILMLSTAEILQLAEEEDEAPSPEPKA</sequence>
<dbReference type="AlphaFoldDB" id="A0A6M1LQ49"/>
<dbReference type="RefSeq" id="WP_164696423.1">
    <property type="nucleotide sequence ID" value="NZ_JAAIKB010000009.1"/>
</dbReference>
<proteinExistence type="predicted"/>
<dbReference type="EMBL" id="JAAIKB010000009">
    <property type="protein sequence ID" value="NGM22538.1"/>
    <property type="molecule type" value="Genomic_DNA"/>
</dbReference>
<evidence type="ECO:0000313" key="1">
    <source>
        <dbReference type="EMBL" id="NGM22538.1"/>
    </source>
</evidence>
<dbReference type="Proteomes" id="UP000475385">
    <property type="component" value="Unassembled WGS sequence"/>
</dbReference>
<organism evidence="1 2">
    <name type="scientific">Falsiroseomonas algicola</name>
    <dbReference type="NCBI Taxonomy" id="2716930"/>
    <lineage>
        <taxon>Bacteria</taxon>
        <taxon>Pseudomonadati</taxon>
        <taxon>Pseudomonadota</taxon>
        <taxon>Alphaproteobacteria</taxon>
        <taxon>Acetobacterales</taxon>
        <taxon>Roseomonadaceae</taxon>
        <taxon>Falsiroseomonas</taxon>
    </lineage>
</organism>
<accession>A0A6M1LQ49</accession>
<comment type="caution">
    <text evidence="1">The sequence shown here is derived from an EMBL/GenBank/DDBJ whole genome shotgun (WGS) entry which is preliminary data.</text>
</comment>
<name>A0A6M1LQ49_9PROT</name>
<protein>
    <submittedName>
        <fullName evidence="1">Uncharacterized protein</fullName>
    </submittedName>
</protein>
<evidence type="ECO:0000313" key="2">
    <source>
        <dbReference type="Proteomes" id="UP000475385"/>
    </source>
</evidence>
<reference evidence="1 2" key="1">
    <citation type="submission" date="2020-03" db="EMBL/GenBank/DDBJ databases">
        <title>Roseomonas stagni sp. nov., isolated from pond water in Japan.</title>
        <authorList>
            <person name="Furuhata K."/>
            <person name="Miyamoto H."/>
            <person name="Goto K."/>
        </authorList>
    </citation>
    <scope>NUCLEOTIDE SEQUENCE [LARGE SCALE GENOMIC DNA]</scope>
    <source>
        <strain evidence="1 2">PeD5</strain>
    </source>
</reference>
<keyword evidence="2" id="KW-1185">Reference proteome</keyword>
<gene>
    <name evidence="1" type="ORF">G3576_21155</name>
</gene>